<proteinExistence type="predicted"/>
<feature type="transmembrane region" description="Helical" evidence="2">
    <location>
        <begin position="162"/>
        <end position="183"/>
    </location>
</feature>
<name>A0A0L0VCD8_9BASI</name>
<evidence type="ECO:0000256" key="2">
    <source>
        <dbReference type="SAM" id="Phobius"/>
    </source>
</evidence>
<accession>A0A0L0VCD8</accession>
<keyword evidence="2" id="KW-1133">Transmembrane helix</keyword>
<dbReference type="AlphaFoldDB" id="A0A0L0VCD8"/>
<comment type="caution">
    <text evidence="3">The sequence shown here is derived from an EMBL/GenBank/DDBJ whole genome shotgun (WGS) entry which is preliminary data.</text>
</comment>
<gene>
    <name evidence="3" type="ORF">PSTG_09812</name>
</gene>
<feature type="region of interest" description="Disordered" evidence="1">
    <location>
        <begin position="81"/>
        <end position="104"/>
    </location>
</feature>
<keyword evidence="2" id="KW-0812">Transmembrane</keyword>
<protein>
    <submittedName>
        <fullName evidence="3">Uncharacterized protein</fullName>
    </submittedName>
</protein>
<evidence type="ECO:0000313" key="4">
    <source>
        <dbReference type="Proteomes" id="UP000054564"/>
    </source>
</evidence>
<sequence length="231" mass="25534">MASSWLPPPTKNTIEGDLSHAASNKLVRRHVRQLGQTGFYNMASDGRVRCCIGKPCMILRRTSPTDRLFSAVKFPDPYKARRSPADLLSPQPCDKQSATTARRSRLSIRKPVHRASRTSRISEEHRFAASLVTHSFLNTRVQLPAAYKAQSPKLLHLAMRCFTFTAALIASAFVSAVSAMNVFTDGKDIKPALPEEGLSTVMTEPTGTGDVDELCRWCQVHGKPCQFCGMK</sequence>
<dbReference type="Proteomes" id="UP000054564">
    <property type="component" value="Unassembled WGS sequence"/>
</dbReference>
<reference evidence="4" key="1">
    <citation type="submission" date="2014-03" db="EMBL/GenBank/DDBJ databases">
        <title>The Genome Sequence of Puccinia striiformis f. sp. tritici PST-78.</title>
        <authorList>
            <consortium name="The Broad Institute Genome Sequencing Platform"/>
            <person name="Cuomo C."/>
            <person name="Hulbert S."/>
            <person name="Chen X."/>
            <person name="Walker B."/>
            <person name="Young S.K."/>
            <person name="Zeng Q."/>
            <person name="Gargeya S."/>
            <person name="Fitzgerald M."/>
            <person name="Haas B."/>
            <person name="Abouelleil A."/>
            <person name="Alvarado L."/>
            <person name="Arachchi H.M."/>
            <person name="Berlin A.M."/>
            <person name="Chapman S.B."/>
            <person name="Goldberg J."/>
            <person name="Griggs A."/>
            <person name="Gujja S."/>
            <person name="Hansen M."/>
            <person name="Howarth C."/>
            <person name="Imamovic A."/>
            <person name="Larimer J."/>
            <person name="McCowan C."/>
            <person name="Montmayeur A."/>
            <person name="Murphy C."/>
            <person name="Neiman D."/>
            <person name="Pearson M."/>
            <person name="Priest M."/>
            <person name="Roberts A."/>
            <person name="Saif S."/>
            <person name="Shea T."/>
            <person name="Sisk P."/>
            <person name="Sykes S."/>
            <person name="Wortman J."/>
            <person name="Nusbaum C."/>
            <person name="Birren B."/>
        </authorList>
    </citation>
    <scope>NUCLEOTIDE SEQUENCE [LARGE SCALE GENOMIC DNA]</scope>
    <source>
        <strain evidence="4">race PST-78</strain>
    </source>
</reference>
<organism evidence="3 4">
    <name type="scientific">Puccinia striiformis f. sp. tritici PST-78</name>
    <dbReference type="NCBI Taxonomy" id="1165861"/>
    <lineage>
        <taxon>Eukaryota</taxon>
        <taxon>Fungi</taxon>
        <taxon>Dikarya</taxon>
        <taxon>Basidiomycota</taxon>
        <taxon>Pucciniomycotina</taxon>
        <taxon>Pucciniomycetes</taxon>
        <taxon>Pucciniales</taxon>
        <taxon>Pucciniaceae</taxon>
        <taxon>Puccinia</taxon>
    </lineage>
</organism>
<keyword evidence="4" id="KW-1185">Reference proteome</keyword>
<dbReference type="EMBL" id="AJIL01000075">
    <property type="protein sequence ID" value="KNE96943.1"/>
    <property type="molecule type" value="Genomic_DNA"/>
</dbReference>
<keyword evidence="2" id="KW-0472">Membrane</keyword>
<evidence type="ECO:0000313" key="3">
    <source>
        <dbReference type="EMBL" id="KNE96943.1"/>
    </source>
</evidence>
<evidence type="ECO:0000256" key="1">
    <source>
        <dbReference type="SAM" id="MobiDB-lite"/>
    </source>
</evidence>